<dbReference type="PANTHER" id="PTHR39624">
    <property type="entry name" value="PROTEIN INVOLVED IN RIMO-MEDIATED BETA-METHYLTHIOLATION OF RIBOSOMAL PROTEIN S12 YCAO"/>
    <property type="match status" value="1"/>
</dbReference>
<dbReference type="Gene3D" id="3.30.300.20">
    <property type="match status" value="1"/>
</dbReference>
<name>A0A0K1QD51_9BACT</name>
<dbReference type="InterPro" id="IPR015946">
    <property type="entry name" value="KH_dom-like_a/b"/>
</dbReference>
<dbReference type="STRING" id="1391654.AKJ09_10013"/>
<dbReference type="Pfam" id="PF02566">
    <property type="entry name" value="OsmC"/>
    <property type="match status" value="1"/>
</dbReference>
<dbReference type="KEGG" id="llu:AKJ09_10013"/>
<gene>
    <name evidence="1" type="ORF">AKJ09_10013</name>
</gene>
<evidence type="ECO:0000313" key="2">
    <source>
        <dbReference type="Proteomes" id="UP000064967"/>
    </source>
</evidence>
<reference evidence="1 2" key="1">
    <citation type="submission" date="2015-08" db="EMBL/GenBank/DDBJ databases">
        <authorList>
            <person name="Babu N.S."/>
            <person name="Beckwith C.J."/>
            <person name="Beseler K.G."/>
            <person name="Brison A."/>
            <person name="Carone J.V."/>
            <person name="Caskin T.P."/>
            <person name="Diamond M."/>
            <person name="Durham M.E."/>
            <person name="Foxe J.M."/>
            <person name="Go M."/>
            <person name="Henderson B.A."/>
            <person name="Jones I.B."/>
            <person name="McGettigan J.A."/>
            <person name="Micheletti S.J."/>
            <person name="Nasrallah M.E."/>
            <person name="Ortiz D."/>
            <person name="Piller C.R."/>
            <person name="Privatt S.R."/>
            <person name="Schneider S.L."/>
            <person name="Sharp S."/>
            <person name="Smith T.C."/>
            <person name="Stanton J.D."/>
            <person name="Ullery H.E."/>
            <person name="Wilson R.J."/>
            <person name="Serrano M.G."/>
            <person name="Buck G."/>
            <person name="Lee V."/>
            <person name="Wang Y."/>
            <person name="Carvalho R."/>
            <person name="Voegtly L."/>
            <person name="Shi R."/>
            <person name="Duckworth R."/>
            <person name="Johnson A."/>
            <person name="Loviza R."/>
            <person name="Walstead R."/>
            <person name="Shah Z."/>
            <person name="Kiflezghi M."/>
            <person name="Wade K."/>
            <person name="Ball S.L."/>
            <person name="Bradley K.W."/>
            <person name="Asai D.J."/>
            <person name="Bowman C.A."/>
            <person name="Russell D.A."/>
            <person name="Pope W.H."/>
            <person name="Jacobs-Sera D."/>
            <person name="Hendrix R.W."/>
            <person name="Hatfull G.F."/>
        </authorList>
    </citation>
    <scope>NUCLEOTIDE SEQUENCE [LARGE SCALE GENOMIC DNA]</scope>
    <source>
        <strain evidence="1 2">DSM 27648</strain>
    </source>
</reference>
<proteinExistence type="predicted"/>
<dbReference type="RefSeq" id="WP_146654136.1">
    <property type="nucleotide sequence ID" value="NZ_CP012333.1"/>
</dbReference>
<dbReference type="AlphaFoldDB" id="A0A0K1QD51"/>
<accession>A0A0K1QD51</accession>
<evidence type="ECO:0008006" key="3">
    <source>
        <dbReference type="Google" id="ProtNLM"/>
    </source>
</evidence>
<dbReference type="PANTHER" id="PTHR39624:SF2">
    <property type="entry name" value="OSMC-LIKE PROTEIN"/>
    <property type="match status" value="1"/>
</dbReference>
<dbReference type="OrthoDB" id="9789573at2"/>
<dbReference type="EMBL" id="CP012333">
    <property type="protein sequence ID" value="AKV03350.1"/>
    <property type="molecule type" value="Genomic_DNA"/>
</dbReference>
<sequence>MTFLASVHLTSGSGYEQHIRAGHHELNADEPVALGGQDAGPAPFQLVLSGLAACTSITLSMYAKKKGWDLGPLKVDLRVFEEGDKHRVERVITFDPRVTEEQRARLADIAERTPVTKALRGGFTIDTTIGTPPKT</sequence>
<protein>
    <recommendedName>
        <fullName evidence="3">OsmC/Ohr family protein</fullName>
    </recommendedName>
</protein>
<evidence type="ECO:0000313" key="1">
    <source>
        <dbReference type="EMBL" id="AKV03350.1"/>
    </source>
</evidence>
<dbReference type="InterPro" id="IPR003718">
    <property type="entry name" value="OsmC/Ohr_fam"/>
</dbReference>
<dbReference type="InterPro" id="IPR036102">
    <property type="entry name" value="OsmC/Ohrsf"/>
</dbReference>
<organism evidence="1 2">
    <name type="scientific">Labilithrix luteola</name>
    <dbReference type="NCBI Taxonomy" id="1391654"/>
    <lineage>
        <taxon>Bacteria</taxon>
        <taxon>Pseudomonadati</taxon>
        <taxon>Myxococcota</taxon>
        <taxon>Polyangia</taxon>
        <taxon>Polyangiales</taxon>
        <taxon>Labilitrichaceae</taxon>
        <taxon>Labilithrix</taxon>
    </lineage>
</organism>
<dbReference type="SUPFAM" id="SSF82784">
    <property type="entry name" value="OsmC-like"/>
    <property type="match status" value="1"/>
</dbReference>
<dbReference type="Proteomes" id="UP000064967">
    <property type="component" value="Chromosome"/>
</dbReference>
<keyword evidence="2" id="KW-1185">Reference proteome</keyword>